<feature type="domain" description="ABC transporter" evidence="6">
    <location>
        <begin position="1"/>
        <end position="196"/>
    </location>
</feature>
<dbReference type="GO" id="GO:0140359">
    <property type="term" value="F:ABC-type transporter activity"/>
    <property type="evidence" value="ECO:0007669"/>
    <property type="project" value="InterPro"/>
</dbReference>
<reference evidence="7" key="2">
    <citation type="submission" date="2020-09" db="EMBL/GenBank/DDBJ databases">
        <authorList>
            <person name="Sun Q."/>
            <person name="Zhou Y."/>
        </authorList>
    </citation>
    <scope>NUCLEOTIDE SEQUENCE</scope>
    <source>
        <strain evidence="7">CGMCC 1.10998</strain>
    </source>
</reference>
<dbReference type="InterPro" id="IPR017871">
    <property type="entry name" value="ABC_transporter-like_CS"/>
</dbReference>
<evidence type="ECO:0000256" key="5">
    <source>
        <dbReference type="ARBA" id="ARBA00022840"/>
    </source>
</evidence>
<dbReference type="CDD" id="cd10147">
    <property type="entry name" value="Wzt_C-like"/>
    <property type="match status" value="1"/>
</dbReference>
<comment type="caution">
    <text evidence="7">The sequence shown here is derived from an EMBL/GenBank/DDBJ whole genome shotgun (WGS) entry which is preliminary data.</text>
</comment>
<evidence type="ECO:0000256" key="4">
    <source>
        <dbReference type="ARBA" id="ARBA00022741"/>
    </source>
</evidence>
<dbReference type="GO" id="GO:0016020">
    <property type="term" value="C:membrane"/>
    <property type="evidence" value="ECO:0007669"/>
    <property type="project" value="InterPro"/>
</dbReference>
<reference evidence="7" key="1">
    <citation type="journal article" date="2014" name="Int. J. Syst. Evol. Microbiol.">
        <title>Complete genome sequence of Corynebacterium casei LMG S-19264T (=DSM 44701T), isolated from a smear-ripened cheese.</title>
        <authorList>
            <consortium name="US DOE Joint Genome Institute (JGI-PGF)"/>
            <person name="Walter F."/>
            <person name="Albersmeier A."/>
            <person name="Kalinowski J."/>
            <person name="Ruckert C."/>
        </authorList>
    </citation>
    <scope>NUCLEOTIDE SEQUENCE</scope>
    <source>
        <strain evidence="7">CGMCC 1.10998</strain>
    </source>
</reference>
<dbReference type="PANTHER" id="PTHR46743:SF2">
    <property type="entry name" value="TEICHOIC ACIDS EXPORT ATP-BINDING PROTEIN TAGH"/>
    <property type="match status" value="1"/>
</dbReference>
<evidence type="ECO:0000256" key="2">
    <source>
        <dbReference type="ARBA" id="ARBA00022448"/>
    </source>
</evidence>
<evidence type="ECO:0000259" key="6">
    <source>
        <dbReference type="PROSITE" id="PS50893"/>
    </source>
</evidence>
<dbReference type="Gene3D" id="3.40.50.300">
    <property type="entry name" value="P-loop containing nucleotide triphosphate hydrolases"/>
    <property type="match status" value="1"/>
</dbReference>
<evidence type="ECO:0000313" key="8">
    <source>
        <dbReference type="Proteomes" id="UP000637423"/>
    </source>
</evidence>
<keyword evidence="4" id="KW-0547">Nucleotide-binding</keyword>
<dbReference type="AlphaFoldDB" id="A0A916UUI8"/>
<keyword evidence="3" id="KW-0472">Membrane</keyword>
<evidence type="ECO:0000256" key="1">
    <source>
        <dbReference type="ARBA" id="ARBA00005417"/>
    </source>
</evidence>
<dbReference type="SUPFAM" id="SSF52540">
    <property type="entry name" value="P-loop containing nucleoside triphosphate hydrolases"/>
    <property type="match status" value="1"/>
</dbReference>
<dbReference type="PROSITE" id="PS50893">
    <property type="entry name" value="ABC_TRANSPORTER_2"/>
    <property type="match status" value="1"/>
</dbReference>
<dbReference type="Proteomes" id="UP000637423">
    <property type="component" value="Unassembled WGS sequence"/>
</dbReference>
<gene>
    <name evidence="7" type="primary">wzt</name>
    <name evidence="7" type="ORF">GCM10011396_38330</name>
</gene>
<evidence type="ECO:0000313" key="7">
    <source>
        <dbReference type="EMBL" id="GGC87417.1"/>
    </source>
</evidence>
<dbReference type="PROSITE" id="PS00211">
    <property type="entry name" value="ABC_TRANSPORTER_1"/>
    <property type="match status" value="1"/>
</dbReference>
<keyword evidence="2" id="KW-0813">Transport</keyword>
<proteinExistence type="inferred from homology"/>
<dbReference type="InterPro" id="IPR027417">
    <property type="entry name" value="P-loop_NTPase"/>
</dbReference>
<dbReference type="GO" id="GO:0016887">
    <property type="term" value="F:ATP hydrolysis activity"/>
    <property type="evidence" value="ECO:0007669"/>
    <property type="project" value="InterPro"/>
</dbReference>
<dbReference type="InterPro" id="IPR029439">
    <property type="entry name" value="Wzt_C"/>
</dbReference>
<comment type="similarity">
    <text evidence="1">Belongs to the ABC transporter superfamily.</text>
</comment>
<accession>A0A916UUI8</accession>
<dbReference type="Pfam" id="PF14524">
    <property type="entry name" value="Wzt_C"/>
    <property type="match status" value="1"/>
</dbReference>
<dbReference type="InterPro" id="IPR015860">
    <property type="entry name" value="ABC_transpr_TagH-like"/>
</dbReference>
<organism evidence="7 8">
    <name type="scientific">Undibacterium terreum</name>
    <dbReference type="NCBI Taxonomy" id="1224302"/>
    <lineage>
        <taxon>Bacteria</taxon>
        <taxon>Pseudomonadati</taxon>
        <taxon>Pseudomonadota</taxon>
        <taxon>Betaproteobacteria</taxon>
        <taxon>Burkholderiales</taxon>
        <taxon>Oxalobacteraceae</taxon>
        <taxon>Undibacterium</taxon>
    </lineage>
</organism>
<dbReference type="EMBL" id="BMED01000004">
    <property type="protein sequence ID" value="GGC87417.1"/>
    <property type="molecule type" value="Genomic_DNA"/>
</dbReference>
<dbReference type="Gene3D" id="2.70.50.60">
    <property type="entry name" value="abc- transporter (atp binding component) like domain"/>
    <property type="match status" value="1"/>
</dbReference>
<keyword evidence="5 7" id="KW-0067">ATP-binding</keyword>
<dbReference type="InterPro" id="IPR003439">
    <property type="entry name" value="ABC_transporter-like_ATP-bd"/>
</dbReference>
<dbReference type="GO" id="GO:0005524">
    <property type="term" value="F:ATP binding"/>
    <property type="evidence" value="ECO:0007669"/>
    <property type="project" value="UniProtKB-KW"/>
</dbReference>
<dbReference type="PANTHER" id="PTHR46743">
    <property type="entry name" value="TEICHOIC ACIDS EXPORT ATP-BINDING PROTEIN TAGH"/>
    <property type="match status" value="1"/>
</dbReference>
<dbReference type="InterPro" id="IPR003593">
    <property type="entry name" value="AAA+_ATPase"/>
</dbReference>
<keyword evidence="3" id="KW-1003">Cell membrane</keyword>
<protein>
    <submittedName>
        <fullName evidence="7">ABC transporter ATP-binding protein</fullName>
    </submittedName>
</protein>
<dbReference type="InterPro" id="IPR050683">
    <property type="entry name" value="Bact_Polysacc_Export_ATP-bd"/>
</dbReference>
<evidence type="ECO:0000256" key="3">
    <source>
        <dbReference type="ARBA" id="ARBA00022475"/>
    </source>
</evidence>
<dbReference type="SMART" id="SM00382">
    <property type="entry name" value="AAA"/>
    <property type="match status" value="1"/>
</dbReference>
<dbReference type="CDD" id="cd03220">
    <property type="entry name" value="ABC_KpsT_Wzt"/>
    <property type="match status" value="1"/>
</dbReference>
<keyword evidence="8" id="KW-1185">Reference proteome</keyword>
<dbReference type="Pfam" id="PF00005">
    <property type="entry name" value="ABC_tran"/>
    <property type="match status" value="1"/>
</dbReference>
<sequence length="375" mass="40818">MKGDVIGVIGQNGSGKSTLLQIICGTLSPSCGSVSVKGRLAALLELGAGFNPDFTGWENVRLNAALYGLSPKEIEEKLPAIEQFADIGEFINKPVKTYSSGMFVRLAFAVIANIDADILVIDEALAVGDIFFTQKCMRFLKAFAEKGTILFVSHDSASVVSLCNKALLLDHGRLITVGDPKTVTEYYLKKQYEKRQPVDIRESSTESVIKIDQISENISASANSFGLGGIIIKECRVTDEIGRPVLQVNGLMKIRLLVRVHVNTEINRPIVGFSVKDRLGQVLFGGNTEHARASIGPMIAGQSFETSFDIQIPGLAMGDYMVSVAAGEGTATDHIMHHWVHDAYPFQSSLLVQSGMIELPIEQTSFKMLTQNEKH</sequence>
<name>A0A916UUI8_9BURK</name>